<keyword evidence="6" id="KW-0732">Signal</keyword>
<dbReference type="PANTHER" id="PTHR21041:SF17">
    <property type="entry name" value="E3 UBIQUITIN-PROTEIN LIGASE DCST1"/>
    <property type="match status" value="1"/>
</dbReference>
<proteinExistence type="predicted"/>
<evidence type="ECO:0000256" key="6">
    <source>
        <dbReference type="SAM" id="SignalP"/>
    </source>
</evidence>
<feature type="transmembrane region" description="Helical" evidence="5">
    <location>
        <begin position="594"/>
        <end position="614"/>
    </location>
</feature>
<dbReference type="Pfam" id="PF03392">
    <property type="entry name" value="OS-D"/>
    <property type="match status" value="1"/>
</dbReference>
<dbReference type="SUPFAM" id="SSF100910">
    <property type="entry name" value="Chemosensory protein Csp2"/>
    <property type="match status" value="1"/>
</dbReference>
<evidence type="ECO:0000259" key="8">
    <source>
        <dbReference type="Pfam" id="PF26037"/>
    </source>
</evidence>
<dbReference type="PANTHER" id="PTHR21041">
    <property type="entry name" value="DENDRITIC CELL-SPECIFIC TRANSMEMBRANE PROTEIN"/>
    <property type="match status" value="1"/>
</dbReference>
<evidence type="ECO:0000256" key="5">
    <source>
        <dbReference type="SAM" id="Phobius"/>
    </source>
</evidence>
<feature type="domain" description="E3 ubiquitin-protein ligase DCST1-like C-terminal" evidence="8">
    <location>
        <begin position="696"/>
        <end position="739"/>
    </location>
</feature>
<dbReference type="GO" id="GO:0016020">
    <property type="term" value="C:membrane"/>
    <property type="evidence" value="ECO:0007669"/>
    <property type="project" value="UniProtKB-SubCell"/>
</dbReference>
<keyword evidence="3 5" id="KW-1133">Transmembrane helix</keyword>
<dbReference type="Pfam" id="PF26039">
    <property type="entry name" value="Dcst2"/>
    <property type="match status" value="1"/>
</dbReference>
<sequence length="756" mass="88449">MKVSIVCLVLMAAIVLVAARPDESSYTSKFDNINVDEILHSERLLNNYFKCLMDEGRCTAEGNELKRVLPDALATDCKKCSEKQREVIKKVIKFLVENKPELWDSLANKYDPDKKYRVKFEEEAKKLGINVRCICILTIPTFFGRAGRSVLRALIFGYVIAGPLFNLLFNTKEVIRTFGCTSQLTYNLTKTRFDLMFKPFQQAIHAMKADANEIKDTLSSIRDLMSPVVEEIEGEEEMIRLKEENDYLDELQGDTKRSKEMEEKHEKKVESAKSEGEVYEAKYKKKIEARCEEQLSRGAQRCRDMFGTAYDKCYEKVSIFVAWLICWPMKLTFVCNLVQALGGSSICDPEGKVDSGIGEGYVALKSARDEFSRSLKDAKLQYKVKVPPVILDLQDTEDAAKAVVHEFSVRRKLFKSVMTLIKRCLSFIFLKIILDALSYNDKYLSDIEFDNVYVTSYFRRIDARRKVRGSLTLLPFKKLEKRKFIDPYHPIPAKIEGFHLIGQLVKLLLEFIIVTIFVILDWLFYEVLDIIRRHAYMEYTQRGHHDLNLEIRGTGVIASLIRSAVRGFNVKKRVKTVVTNKACLPQPTKLPGYVIFKIYGTFFLVFLLIFGSIYTQRMRRGICSFFYRRREKRRVLYLYNETLRRRLMHAKFMKAKVRNMARTRRLEYEIDFWLALRLKWPKRFGWLRYFECARERCLICEDPEPRKGPRYRPCPNPSCPFLYCEECWRDVGRICYACADFSDTETEEYDTQRSDF</sequence>
<dbReference type="EMBL" id="KZ288209">
    <property type="protein sequence ID" value="PBC33002.1"/>
    <property type="molecule type" value="Genomic_DNA"/>
</dbReference>
<dbReference type="OrthoDB" id="5985669at2759"/>
<dbReference type="InterPro" id="IPR058842">
    <property type="entry name" value="DCST1_C"/>
</dbReference>
<dbReference type="STRING" id="94128.A0A2A3EP22"/>
<dbReference type="InterPro" id="IPR051856">
    <property type="entry name" value="CSR-E3_Ligase_Protein"/>
</dbReference>
<feature type="domain" description="Dendritic cell-specific transmembrane protein-like" evidence="7">
    <location>
        <begin position="449"/>
        <end position="639"/>
    </location>
</feature>
<dbReference type="InterPro" id="IPR036682">
    <property type="entry name" value="OS_D_A10/PebIII_sf"/>
</dbReference>
<dbReference type="AlphaFoldDB" id="A0A2A3EP22"/>
<feature type="chain" id="PRO_5012946256" evidence="6">
    <location>
        <begin position="20"/>
        <end position="756"/>
    </location>
</feature>
<organism evidence="9 10">
    <name type="scientific">Apis cerana cerana</name>
    <name type="common">Oriental honeybee</name>
    <dbReference type="NCBI Taxonomy" id="94128"/>
    <lineage>
        <taxon>Eukaryota</taxon>
        <taxon>Metazoa</taxon>
        <taxon>Ecdysozoa</taxon>
        <taxon>Arthropoda</taxon>
        <taxon>Hexapoda</taxon>
        <taxon>Insecta</taxon>
        <taxon>Pterygota</taxon>
        <taxon>Neoptera</taxon>
        <taxon>Endopterygota</taxon>
        <taxon>Hymenoptera</taxon>
        <taxon>Apocrita</taxon>
        <taxon>Aculeata</taxon>
        <taxon>Apoidea</taxon>
        <taxon>Anthophila</taxon>
        <taxon>Apidae</taxon>
        <taxon>Apis</taxon>
    </lineage>
</organism>
<protein>
    <submittedName>
        <fullName evidence="9">DC-STAMP domain-containing protein</fullName>
    </submittedName>
</protein>
<feature type="transmembrane region" description="Helical" evidence="5">
    <location>
        <begin position="507"/>
        <end position="528"/>
    </location>
</feature>
<feature type="transmembrane region" description="Helical" evidence="5">
    <location>
        <begin position="150"/>
        <end position="169"/>
    </location>
</feature>
<evidence type="ECO:0000256" key="1">
    <source>
        <dbReference type="ARBA" id="ARBA00004141"/>
    </source>
</evidence>
<keyword evidence="4 5" id="KW-0472">Membrane</keyword>
<reference evidence="9 10" key="1">
    <citation type="submission" date="2014-07" db="EMBL/GenBank/DDBJ databases">
        <title>Genomic and transcriptomic analysis on Apis cerana provide comprehensive insights into honey bee biology.</title>
        <authorList>
            <person name="Diao Q."/>
            <person name="Sun L."/>
            <person name="Zheng H."/>
            <person name="Zheng H."/>
            <person name="Xu S."/>
            <person name="Wang S."/>
            <person name="Zeng Z."/>
            <person name="Hu F."/>
            <person name="Su S."/>
            <person name="Wu J."/>
        </authorList>
    </citation>
    <scope>NUCLEOTIDE SEQUENCE [LARGE SCALE GENOMIC DNA]</scope>
    <source>
        <tissue evidence="9">Pupae without intestine</tissue>
    </source>
</reference>
<dbReference type="Pfam" id="PF26037">
    <property type="entry name" value="zf-RING_DCST1_C"/>
    <property type="match status" value="1"/>
</dbReference>
<dbReference type="Proteomes" id="UP000242457">
    <property type="component" value="Unassembled WGS sequence"/>
</dbReference>
<dbReference type="Pfam" id="PF07782">
    <property type="entry name" value="DC_STAMP"/>
    <property type="match status" value="1"/>
</dbReference>
<gene>
    <name evidence="9" type="ORF">APICC_06021</name>
</gene>
<dbReference type="InterPro" id="IPR005055">
    <property type="entry name" value="A10/PebIII"/>
</dbReference>
<dbReference type="Gene3D" id="1.10.2080.10">
    <property type="entry name" value="Insect odorant-binding protein A10/Ejaculatory bulb-specific protein 3"/>
    <property type="match status" value="1"/>
</dbReference>
<evidence type="ECO:0000256" key="2">
    <source>
        <dbReference type="ARBA" id="ARBA00022692"/>
    </source>
</evidence>
<evidence type="ECO:0000256" key="3">
    <source>
        <dbReference type="ARBA" id="ARBA00022989"/>
    </source>
</evidence>
<evidence type="ECO:0000313" key="9">
    <source>
        <dbReference type="EMBL" id="PBC33002.1"/>
    </source>
</evidence>
<comment type="subcellular location">
    <subcellularLocation>
        <location evidence="1">Membrane</location>
        <topology evidence="1">Multi-pass membrane protein</topology>
    </subcellularLocation>
</comment>
<feature type="signal peptide" evidence="6">
    <location>
        <begin position="1"/>
        <end position="19"/>
    </location>
</feature>
<evidence type="ECO:0000256" key="4">
    <source>
        <dbReference type="ARBA" id="ARBA00023136"/>
    </source>
</evidence>
<accession>A0A2A3EP22</accession>
<keyword evidence="10" id="KW-1185">Reference proteome</keyword>
<dbReference type="InterPro" id="IPR012858">
    <property type="entry name" value="DC_STAMP-like"/>
</dbReference>
<name>A0A2A3EP22_APICC</name>
<evidence type="ECO:0000313" key="10">
    <source>
        <dbReference type="Proteomes" id="UP000242457"/>
    </source>
</evidence>
<evidence type="ECO:0000259" key="7">
    <source>
        <dbReference type="Pfam" id="PF07782"/>
    </source>
</evidence>
<keyword evidence="2 5" id="KW-0812">Transmembrane</keyword>